<feature type="domain" description="Peptide methionine sulphoxide reductase MsrA" evidence="8">
    <location>
        <begin position="3"/>
        <end position="98"/>
    </location>
</feature>
<dbReference type="SUPFAM" id="SSF55068">
    <property type="entry name" value="Peptide methionine sulfoxide reductase"/>
    <property type="match status" value="1"/>
</dbReference>
<dbReference type="InterPro" id="IPR050162">
    <property type="entry name" value="MsrA_MetSO_reductase"/>
</dbReference>
<dbReference type="InterPro" id="IPR036509">
    <property type="entry name" value="Met_Sox_Rdtase_MsrA_sf"/>
</dbReference>
<evidence type="ECO:0000256" key="3">
    <source>
        <dbReference type="ARBA" id="ARBA00023002"/>
    </source>
</evidence>
<evidence type="ECO:0000256" key="7">
    <source>
        <dbReference type="ARBA" id="ARBA00048782"/>
    </source>
</evidence>
<accession>A0A0C3UEN9</accession>
<dbReference type="AlphaFoldDB" id="A0A0C3UEN9"/>
<dbReference type="GO" id="GO:0005737">
    <property type="term" value="C:cytoplasm"/>
    <property type="evidence" value="ECO:0007669"/>
    <property type="project" value="TreeGrafter"/>
</dbReference>
<evidence type="ECO:0000256" key="5">
    <source>
        <dbReference type="ARBA" id="ARBA00030643"/>
    </source>
</evidence>
<dbReference type="EC" id="1.8.4.11" evidence="2"/>
<dbReference type="EnsemblProtists" id="EKX54627">
    <property type="protein sequence ID" value="EKX54627"/>
    <property type="gene ID" value="GUITHDRAFT_63492"/>
</dbReference>
<evidence type="ECO:0000256" key="2">
    <source>
        <dbReference type="ARBA" id="ARBA00012502"/>
    </source>
</evidence>
<reference evidence="10" key="1">
    <citation type="journal article" date="2012" name="Nature">
        <title>Algal genomes reveal evolutionary mosaicism and the fate of nucleomorphs.</title>
        <authorList>
            <consortium name="DOE Joint Genome Institute"/>
            <person name="Curtis B.A."/>
            <person name="Tanifuji G."/>
            <person name="Burki F."/>
            <person name="Gruber A."/>
            <person name="Irimia M."/>
            <person name="Maruyama S."/>
            <person name="Arias M.C."/>
            <person name="Ball S.G."/>
            <person name="Gile G.H."/>
            <person name="Hirakawa Y."/>
            <person name="Hopkins J.F."/>
            <person name="Kuo A."/>
            <person name="Rensing S.A."/>
            <person name="Schmutz J."/>
            <person name="Symeonidi A."/>
            <person name="Elias M."/>
            <person name="Eveleigh R.J."/>
            <person name="Herman E.K."/>
            <person name="Klute M.J."/>
            <person name="Nakayama T."/>
            <person name="Obornik M."/>
            <person name="Reyes-Prieto A."/>
            <person name="Armbrust E.V."/>
            <person name="Aves S.J."/>
            <person name="Beiko R.G."/>
            <person name="Coutinho P."/>
            <person name="Dacks J.B."/>
            <person name="Durnford D.G."/>
            <person name="Fast N.M."/>
            <person name="Green B.R."/>
            <person name="Grisdale C.J."/>
            <person name="Hempel F."/>
            <person name="Henrissat B."/>
            <person name="Hoppner M.P."/>
            <person name="Ishida K."/>
            <person name="Kim E."/>
            <person name="Koreny L."/>
            <person name="Kroth P.G."/>
            <person name="Liu Y."/>
            <person name="Malik S.B."/>
            <person name="Maier U.G."/>
            <person name="McRose D."/>
            <person name="Mock T."/>
            <person name="Neilson J.A."/>
            <person name="Onodera N.T."/>
            <person name="Poole A.M."/>
            <person name="Pritham E.J."/>
            <person name="Richards T.A."/>
            <person name="Rocap G."/>
            <person name="Roy S.W."/>
            <person name="Sarai C."/>
            <person name="Schaack S."/>
            <person name="Shirato S."/>
            <person name="Slamovits C.H."/>
            <person name="Spencer D.F."/>
            <person name="Suzuki S."/>
            <person name="Worden A.Z."/>
            <person name="Zauner S."/>
            <person name="Barry K."/>
            <person name="Bell C."/>
            <person name="Bharti A.K."/>
            <person name="Crow J.A."/>
            <person name="Grimwood J."/>
            <person name="Kramer R."/>
            <person name="Lindquist E."/>
            <person name="Lucas S."/>
            <person name="Salamov A."/>
            <person name="McFadden G.I."/>
            <person name="Lane C.E."/>
            <person name="Keeling P.J."/>
            <person name="Gray M.W."/>
            <person name="Grigoriev I.V."/>
            <person name="Archibald J.M."/>
        </authorList>
    </citation>
    <scope>NUCLEOTIDE SEQUENCE</scope>
    <source>
        <strain evidence="10">CCMP2712</strain>
    </source>
</reference>
<dbReference type="InterPro" id="IPR002569">
    <property type="entry name" value="Met_Sox_Rdtase_MsrA_dom"/>
</dbReference>
<dbReference type="PANTHER" id="PTHR42799:SF2">
    <property type="entry name" value="MITOCHONDRIAL PEPTIDE METHIONINE SULFOXIDE REDUCTASE"/>
    <property type="match status" value="1"/>
</dbReference>
<protein>
    <recommendedName>
        <fullName evidence="2">peptide-methionine (S)-S-oxide reductase</fullName>
        <ecNumber evidence="2">1.8.4.11</ecNumber>
    </recommendedName>
    <alternativeName>
        <fullName evidence="5">Peptide-methionine (S)-S-oxide reductase</fullName>
    </alternativeName>
    <alternativeName>
        <fullName evidence="4">Protein-methionine-S-oxide reductase</fullName>
    </alternativeName>
</protein>
<proteinExistence type="inferred from homology"/>
<comment type="catalytic activity">
    <reaction evidence="7">
        <text>[thioredoxin]-disulfide + L-methionine + H2O = L-methionine (S)-S-oxide + [thioredoxin]-dithiol</text>
        <dbReference type="Rhea" id="RHEA:19993"/>
        <dbReference type="Rhea" id="RHEA-COMP:10698"/>
        <dbReference type="Rhea" id="RHEA-COMP:10700"/>
        <dbReference type="ChEBI" id="CHEBI:15377"/>
        <dbReference type="ChEBI" id="CHEBI:29950"/>
        <dbReference type="ChEBI" id="CHEBI:50058"/>
        <dbReference type="ChEBI" id="CHEBI:57844"/>
        <dbReference type="ChEBI" id="CHEBI:58772"/>
        <dbReference type="EC" id="1.8.4.11"/>
    </reaction>
</comment>
<evidence type="ECO:0000256" key="6">
    <source>
        <dbReference type="ARBA" id="ARBA00047806"/>
    </source>
</evidence>
<dbReference type="Proteomes" id="UP000011087">
    <property type="component" value="Unassembled WGS sequence"/>
</dbReference>
<keyword evidence="10" id="KW-1185">Reference proteome</keyword>
<dbReference type="Gene3D" id="3.30.1060.10">
    <property type="entry name" value="Peptide methionine sulphoxide reductase MsrA"/>
    <property type="match status" value="1"/>
</dbReference>
<reference evidence="9" key="3">
    <citation type="submission" date="2016-03" db="UniProtKB">
        <authorList>
            <consortium name="EnsemblProtists"/>
        </authorList>
    </citation>
    <scope>IDENTIFICATION</scope>
</reference>
<sequence length="106" mass="11786">MLVFQRVVGVVSTQAGYTGGKTENPKYADVCSEKTGHAEAVRVKYDPKRVSSVPACRCSCKAMVFQLNRQGSDFGTQYRLNGIYYHDLVQKKQAETVSYMMVCSMG</sequence>
<keyword evidence="3" id="KW-0560">Oxidoreductase</keyword>
<dbReference type="GO" id="GO:0008113">
    <property type="term" value="F:peptide-methionine (S)-S-oxide reductase activity"/>
    <property type="evidence" value="ECO:0007669"/>
    <property type="project" value="UniProtKB-EC"/>
</dbReference>
<dbReference type="Pfam" id="PF01625">
    <property type="entry name" value="PMSR"/>
    <property type="match status" value="1"/>
</dbReference>
<evidence type="ECO:0000259" key="8">
    <source>
        <dbReference type="Pfam" id="PF01625"/>
    </source>
</evidence>
<comment type="similarity">
    <text evidence="1">Belongs to the MsrA Met sulfoxide reductase family.</text>
</comment>
<dbReference type="PANTHER" id="PTHR42799">
    <property type="entry name" value="MITOCHONDRIAL PEPTIDE METHIONINE SULFOXIDE REDUCTASE"/>
    <property type="match status" value="1"/>
</dbReference>
<organism evidence="9 10">
    <name type="scientific">Guillardia theta (strain CCMP2712)</name>
    <name type="common">Cryptophyte</name>
    <dbReference type="NCBI Taxonomy" id="905079"/>
    <lineage>
        <taxon>Eukaryota</taxon>
        <taxon>Cryptophyceae</taxon>
        <taxon>Pyrenomonadales</taxon>
        <taxon>Geminigeraceae</taxon>
        <taxon>Guillardia</taxon>
    </lineage>
</organism>
<dbReference type="GO" id="GO:0034599">
    <property type="term" value="P:cellular response to oxidative stress"/>
    <property type="evidence" value="ECO:0007669"/>
    <property type="project" value="TreeGrafter"/>
</dbReference>
<evidence type="ECO:0000313" key="9">
    <source>
        <dbReference type="EnsemblProtists" id="EKX54627"/>
    </source>
</evidence>
<reference evidence="10" key="2">
    <citation type="submission" date="2012-11" db="EMBL/GenBank/DDBJ databases">
        <authorList>
            <person name="Kuo A."/>
            <person name="Curtis B.A."/>
            <person name="Tanifuji G."/>
            <person name="Burki F."/>
            <person name="Gruber A."/>
            <person name="Irimia M."/>
            <person name="Maruyama S."/>
            <person name="Arias M.C."/>
            <person name="Ball S.G."/>
            <person name="Gile G.H."/>
            <person name="Hirakawa Y."/>
            <person name="Hopkins J.F."/>
            <person name="Rensing S.A."/>
            <person name="Schmutz J."/>
            <person name="Symeonidi A."/>
            <person name="Elias M."/>
            <person name="Eveleigh R.J."/>
            <person name="Herman E.K."/>
            <person name="Klute M.J."/>
            <person name="Nakayama T."/>
            <person name="Obornik M."/>
            <person name="Reyes-Prieto A."/>
            <person name="Armbrust E.V."/>
            <person name="Aves S.J."/>
            <person name="Beiko R.G."/>
            <person name="Coutinho P."/>
            <person name="Dacks J.B."/>
            <person name="Durnford D.G."/>
            <person name="Fast N.M."/>
            <person name="Green B.R."/>
            <person name="Grisdale C."/>
            <person name="Hempe F."/>
            <person name="Henrissat B."/>
            <person name="Hoppner M.P."/>
            <person name="Ishida K.-I."/>
            <person name="Kim E."/>
            <person name="Koreny L."/>
            <person name="Kroth P.G."/>
            <person name="Liu Y."/>
            <person name="Malik S.-B."/>
            <person name="Maier U.G."/>
            <person name="McRose D."/>
            <person name="Mock T."/>
            <person name="Neilson J.A."/>
            <person name="Onodera N.T."/>
            <person name="Poole A.M."/>
            <person name="Pritham E.J."/>
            <person name="Richards T.A."/>
            <person name="Rocap G."/>
            <person name="Roy S.W."/>
            <person name="Sarai C."/>
            <person name="Schaack S."/>
            <person name="Shirato S."/>
            <person name="Slamovits C.H."/>
            <person name="Spencer D.F."/>
            <person name="Suzuki S."/>
            <person name="Worden A.Z."/>
            <person name="Zauner S."/>
            <person name="Barry K."/>
            <person name="Bell C."/>
            <person name="Bharti A.K."/>
            <person name="Crow J.A."/>
            <person name="Grimwood J."/>
            <person name="Kramer R."/>
            <person name="Lindquist E."/>
            <person name="Lucas S."/>
            <person name="Salamov A."/>
            <person name="McFadden G.I."/>
            <person name="Lane C.E."/>
            <person name="Keeling P.J."/>
            <person name="Gray M.W."/>
            <person name="Grigoriev I.V."/>
            <person name="Archibald J.M."/>
        </authorList>
    </citation>
    <scope>NUCLEOTIDE SEQUENCE</scope>
    <source>
        <strain evidence="10">CCMP2712</strain>
    </source>
</reference>
<dbReference type="OMA" id="RCSCKAM"/>
<name>A0A0C3UEN9_GUITC</name>
<comment type="catalytic activity">
    <reaction evidence="6">
        <text>L-methionyl-[protein] + [thioredoxin]-disulfide + H2O = L-methionyl-(S)-S-oxide-[protein] + [thioredoxin]-dithiol</text>
        <dbReference type="Rhea" id="RHEA:14217"/>
        <dbReference type="Rhea" id="RHEA-COMP:10698"/>
        <dbReference type="Rhea" id="RHEA-COMP:10700"/>
        <dbReference type="Rhea" id="RHEA-COMP:12313"/>
        <dbReference type="Rhea" id="RHEA-COMP:12315"/>
        <dbReference type="ChEBI" id="CHEBI:15377"/>
        <dbReference type="ChEBI" id="CHEBI:16044"/>
        <dbReference type="ChEBI" id="CHEBI:29950"/>
        <dbReference type="ChEBI" id="CHEBI:44120"/>
        <dbReference type="ChEBI" id="CHEBI:50058"/>
        <dbReference type="EC" id="1.8.4.11"/>
    </reaction>
</comment>
<evidence type="ECO:0000313" key="10">
    <source>
        <dbReference type="Proteomes" id="UP000011087"/>
    </source>
</evidence>
<evidence type="ECO:0000256" key="4">
    <source>
        <dbReference type="ARBA" id="ARBA00030273"/>
    </source>
</evidence>
<evidence type="ECO:0000256" key="1">
    <source>
        <dbReference type="ARBA" id="ARBA00005591"/>
    </source>
</evidence>